<keyword evidence="9" id="KW-1185">Reference proteome</keyword>
<evidence type="ECO:0000256" key="5">
    <source>
        <dbReference type="ARBA" id="ARBA00022989"/>
    </source>
</evidence>
<dbReference type="PANTHER" id="PTHR30250:SF10">
    <property type="entry name" value="LIPOPOLYSACCHARIDE BIOSYNTHESIS PROTEIN WZXC"/>
    <property type="match status" value="1"/>
</dbReference>
<feature type="transmembrane region" description="Helical" evidence="7">
    <location>
        <begin position="228"/>
        <end position="246"/>
    </location>
</feature>
<comment type="subcellular location">
    <subcellularLocation>
        <location evidence="1">Cell membrane</location>
        <topology evidence="1">Multi-pass membrane protein</topology>
    </subcellularLocation>
</comment>
<evidence type="ECO:0000256" key="2">
    <source>
        <dbReference type="ARBA" id="ARBA00007430"/>
    </source>
</evidence>
<keyword evidence="3" id="KW-1003">Cell membrane</keyword>
<feature type="transmembrane region" description="Helical" evidence="7">
    <location>
        <begin position="309"/>
        <end position="333"/>
    </location>
</feature>
<feature type="transmembrane region" description="Helical" evidence="7">
    <location>
        <begin position="354"/>
        <end position="375"/>
    </location>
</feature>
<dbReference type="RefSeq" id="WP_014321829.1">
    <property type="nucleotide sequence ID" value="NC_016803.1"/>
</dbReference>
<name>F0JCA3_9BACT</name>
<evidence type="ECO:0000256" key="1">
    <source>
        <dbReference type="ARBA" id="ARBA00004651"/>
    </source>
</evidence>
<proteinExistence type="inferred from homology"/>
<keyword evidence="5 7" id="KW-1133">Transmembrane helix</keyword>
<dbReference type="KEGG" id="ddn:DND132_1189"/>
<evidence type="ECO:0000256" key="6">
    <source>
        <dbReference type="ARBA" id="ARBA00023136"/>
    </source>
</evidence>
<dbReference type="eggNOG" id="COG2244">
    <property type="taxonomic scope" value="Bacteria"/>
</dbReference>
<comment type="similarity">
    <text evidence="2">Belongs to the polysaccharide synthase family.</text>
</comment>
<dbReference type="Pfam" id="PF13440">
    <property type="entry name" value="Polysacc_synt_3"/>
    <property type="match status" value="1"/>
</dbReference>
<dbReference type="STRING" id="641491.DND132_1189"/>
<feature type="transmembrane region" description="Helical" evidence="7">
    <location>
        <begin position="381"/>
        <end position="405"/>
    </location>
</feature>
<feature type="transmembrane region" description="Helical" evidence="7">
    <location>
        <begin position="156"/>
        <end position="178"/>
    </location>
</feature>
<gene>
    <name evidence="8" type="ORF">DND132_1189</name>
</gene>
<feature type="transmembrane region" description="Helical" evidence="7">
    <location>
        <begin position="12"/>
        <end position="35"/>
    </location>
</feature>
<dbReference type="InterPro" id="IPR050833">
    <property type="entry name" value="Poly_Biosynth_Transport"/>
</dbReference>
<feature type="transmembrane region" description="Helical" evidence="7">
    <location>
        <begin position="443"/>
        <end position="462"/>
    </location>
</feature>
<keyword evidence="4 7" id="KW-0812">Transmembrane</keyword>
<dbReference type="GO" id="GO:0005886">
    <property type="term" value="C:plasma membrane"/>
    <property type="evidence" value="ECO:0007669"/>
    <property type="project" value="UniProtKB-SubCell"/>
</dbReference>
<dbReference type="PANTHER" id="PTHR30250">
    <property type="entry name" value="PST FAMILY PREDICTED COLANIC ACID TRANSPORTER"/>
    <property type="match status" value="1"/>
</dbReference>
<reference evidence="8 9" key="1">
    <citation type="journal article" date="2011" name="J. Bacteriol.">
        <title>Genome sequence of the mercury-methylating strain Desulfovibrio desulfuricans ND132.</title>
        <authorList>
            <person name="Brown S.D."/>
            <person name="Gilmour C.C."/>
            <person name="Kucken A.M."/>
            <person name="Wall J.D."/>
            <person name="Elias D.A."/>
            <person name="Brandt C.C."/>
            <person name="Podar M."/>
            <person name="Chertkov O."/>
            <person name="Held B."/>
            <person name="Bruce D.C."/>
            <person name="Detter J.C."/>
            <person name="Tapia R."/>
            <person name="Han C.S."/>
            <person name="Goodwin L.A."/>
            <person name="Cheng J.F."/>
            <person name="Pitluck S."/>
            <person name="Woyke T."/>
            <person name="Mikhailova N."/>
            <person name="Ivanova N.N."/>
            <person name="Han J."/>
            <person name="Lucas S."/>
            <person name="Lapidus A.L."/>
            <person name="Land M.L."/>
            <person name="Hauser L.J."/>
            <person name="Palumbo A.V."/>
        </authorList>
    </citation>
    <scope>NUCLEOTIDE SEQUENCE [LARGE SCALE GENOMIC DNA]</scope>
    <source>
        <strain evidence="8 9">ND132</strain>
    </source>
</reference>
<evidence type="ECO:0000256" key="4">
    <source>
        <dbReference type="ARBA" id="ARBA00022692"/>
    </source>
</evidence>
<protein>
    <submittedName>
        <fullName evidence="8">Polysaccharide biosynthesis protein</fullName>
    </submittedName>
</protein>
<dbReference type="Proteomes" id="UP000007845">
    <property type="component" value="Chromosome"/>
</dbReference>
<dbReference type="OrthoDB" id="8538786at2"/>
<keyword evidence="6 7" id="KW-0472">Membrane</keyword>
<evidence type="ECO:0000313" key="8">
    <source>
        <dbReference type="EMBL" id="EGB14401.1"/>
    </source>
</evidence>
<organism evidence="8 9">
    <name type="scientific">Pseudodesulfovibrio mercurii</name>
    <dbReference type="NCBI Taxonomy" id="641491"/>
    <lineage>
        <taxon>Bacteria</taxon>
        <taxon>Pseudomonadati</taxon>
        <taxon>Thermodesulfobacteriota</taxon>
        <taxon>Desulfovibrionia</taxon>
        <taxon>Desulfovibrionales</taxon>
        <taxon>Desulfovibrionaceae</taxon>
    </lineage>
</organism>
<evidence type="ECO:0000256" key="3">
    <source>
        <dbReference type="ARBA" id="ARBA00022475"/>
    </source>
</evidence>
<sequence>MKQLSVKKSLAWMGGTSLLGQIITWSVTILVARLLTPEDYGLVALAGLFTVFANSICLMGISAAVVQADEVTEYQIRALYGLSFLAGLIMYCIGLAAAPVMAWIFSEPRLVALIIFQNLIFLVGAPKSLLWSLLARDTRFDIIAKVETGARIMTSFATLGMALAGFGVWALAAQWLLIETAQFLVFAYFRRIRPAFRIRFTEISDILSFGIKVFLRNVVGQLYNSVDVFILGKLGAASFLGGYTFAKRLANIPFEKIVTIINRVLYPYISKDKDNPESMREWTLKVAEFQAMLLLPFFVMLFFCADEAVFVLLGTGWGAAVLPLKIFCAANVFKLAENYASIALMALGKVTEQVHYVLIQLVAIGGTLLGLALWKGVNASLLVWVTVYPLLSILYCGFLLHSIGLDIGTLASRVRSILLANVLMGCALYGAGMALHAPLWQMLAMKIGIGGLAYVATLYLFGRDKLVMALDMLPRRWRRSKAQGS</sequence>
<dbReference type="HOGENOM" id="CLU_026911_4_0_7"/>
<feature type="transmembrane region" description="Helical" evidence="7">
    <location>
        <begin position="78"/>
        <end position="104"/>
    </location>
</feature>
<feature type="transmembrane region" description="Helical" evidence="7">
    <location>
        <begin position="417"/>
        <end position="437"/>
    </location>
</feature>
<dbReference type="EMBL" id="CP003220">
    <property type="protein sequence ID" value="EGB14401.1"/>
    <property type="molecule type" value="Genomic_DNA"/>
</dbReference>
<feature type="transmembrane region" description="Helical" evidence="7">
    <location>
        <begin position="110"/>
        <end position="135"/>
    </location>
</feature>
<evidence type="ECO:0000313" key="9">
    <source>
        <dbReference type="Proteomes" id="UP000007845"/>
    </source>
</evidence>
<dbReference type="AlphaFoldDB" id="F0JCA3"/>
<accession>F0JCA3</accession>
<evidence type="ECO:0000256" key="7">
    <source>
        <dbReference type="SAM" id="Phobius"/>
    </source>
</evidence>
<dbReference type="CDD" id="cd13127">
    <property type="entry name" value="MATE_tuaB_like"/>
    <property type="match status" value="1"/>
</dbReference>
<feature type="transmembrane region" description="Helical" evidence="7">
    <location>
        <begin position="41"/>
        <end position="66"/>
    </location>
</feature>
<feature type="transmembrane region" description="Helical" evidence="7">
    <location>
        <begin position="282"/>
        <end position="303"/>
    </location>
</feature>